<name>A0A9W6F106_9CHLO</name>
<feature type="compositionally biased region" description="Low complexity" evidence="3">
    <location>
        <begin position="409"/>
        <end position="427"/>
    </location>
</feature>
<feature type="compositionally biased region" description="Low complexity" evidence="3">
    <location>
        <begin position="209"/>
        <end position="220"/>
    </location>
</feature>
<feature type="region of interest" description="Disordered" evidence="3">
    <location>
        <begin position="1"/>
        <end position="24"/>
    </location>
</feature>
<sequence>MDAAENGGEDADGTHPAQPCNKPYDWGASLPSEFLQEIARHAGVQSWPTLRCVCQNWRRGISQAVRTVKLTAHRSTAPALQPPAEPPAAADAPRPARRGAAAGRPAGRGGAAANQQQHQLVATGVPFTAAQCPQPETAQEPLRYQEPHPQHHPDPHQHQHHNHQHQQPTAATAARGFAASSGRPPPHPHPPDANALNAIHHQPAAAAIGGPDSATAATATAGGGGGGDASFDRIATVVRRPPPVFEPPHHDLESLACVFNLHRQSTVAAVAAAAAAAAARLQGEASDSQAAGVASSVGSSSIVVWSFLEAADKLAMAFPLYDNLSLNFAEPLPLAACGGGGGGGGGEVCSGRWLQLEMSAALQHLLSERLASLTLSGHTPYPLFMAPPPLPLPPPPPAPLISHRPSHPQAAAAAGPQTAAASQQQQQEPHKPHHRLQRSSRRASIVTASAAAAAAATAVAAGGAVTTAAETAAVAEVGAQGLEVAVAACGGGGVAAAGQPSAADAAALIDPWRGPQRSAVMGEDLTVADALRALEDEAAAEAANNGPQVTGPESSGEHCGGSGAAAVGAAPNRRRRRPSPAADAPPSTTAPPEAPYSSRADKSPNFPDGPPAQRHCRQGAPAASATATAAGKQELVRRDRSPGVAAAAPSAAAAAARSPVLATANPNANWYRGSSGSAPSHGSLGPRWHGGEAAAAAGYGTRRDADGSEAVGRERGASGVPHTPGPADVDCCCCGFEGPNSGGGGSAGGGDGGDGGGGDPMEVGDGGAALEALMEANGSGGNSDRSPASGDDNVENLAGFEYGRDPMDTVGDAQANVGFRYGPNHRSQPNSQPNATAVAEVVNATVAAAATTSDAMLLEENSQEAGGSGSGGTINNRGGGGSSDGNGSRRGGGAAAAVQTRNADCRDVDALPNRFQAEGVATAAAEDGSRGAPAAAAGQPASTAAAAAAVTRGSKQFVAADVIPAPNKAAAAGPVALAAPAAAAAPPAPPAPAPGAAPPALACGGGGVRAPPLLSRLSQLVSLTLVADVRFPSPQQLESITALRGLQRLDMRGAKFMQADGDASAPLGRQASWLHLGNEHVAVVARCTSLTALSLNHLHPVGGQQLVALTALSRLTALGLTDALSGNAVHGAHIQALAAGLPGLVSLDIGRVTCPPLHLPPQQQPQQQVPPPQQPQQQPPALCGGGSGGGGGETAAAGVRSSSPSANLPYWQPWGPVLGLFQRLTSLHLQIACSFETELLSGVAALPLLERLSMELLDVPPPQLAAMLEVLTAGGPDGSGGGADSGSPAKAAAAAAPPPHRHGRRGGGGGSAAAAAAASGGGGGLSRVLRGLTLTACMLYDEHLELMGRLRQLRRLRLDQVDIRTRDPDGWTGLSGARSLESFCFRVWNNPVLSASNMCVLTNDSLAMMAANWPKLQQLNYCGKVALTEKAEEHLAGMTALTSADISGTDGTAFKVWRSATDGQLLRSVTLLYNTTAKVSSRNGYVTYSDSDDSAKSEGSEASVNWMGEVGYVTSEYDAD</sequence>
<feature type="compositionally biased region" description="Pro residues" evidence="3">
    <location>
        <begin position="387"/>
        <end position="399"/>
    </location>
</feature>
<feature type="compositionally biased region" description="Low complexity" evidence="3">
    <location>
        <begin position="1285"/>
        <end position="1295"/>
    </location>
</feature>
<reference evidence="4 5" key="1">
    <citation type="journal article" date="2023" name="Commun. Biol.">
        <title>Reorganization of the ancestral sex-determining regions during the evolution of trioecy in Pleodorina starrii.</title>
        <authorList>
            <person name="Takahashi K."/>
            <person name="Suzuki S."/>
            <person name="Kawai-Toyooka H."/>
            <person name="Yamamoto K."/>
            <person name="Hamaji T."/>
            <person name="Ootsuki R."/>
            <person name="Yamaguchi H."/>
            <person name="Kawachi M."/>
            <person name="Higashiyama T."/>
            <person name="Nozaki H."/>
        </authorList>
    </citation>
    <scope>NUCLEOTIDE SEQUENCE [LARGE SCALE GENOMIC DNA]</scope>
    <source>
        <strain evidence="4 5">NIES-4479</strain>
    </source>
</reference>
<evidence type="ECO:0000256" key="3">
    <source>
        <dbReference type="SAM" id="MobiDB-lite"/>
    </source>
</evidence>
<feature type="compositionally biased region" description="Low complexity" evidence="3">
    <location>
        <begin position="87"/>
        <end position="105"/>
    </location>
</feature>
<feature type="region of interest" description="Disordered" evidence="3">
    <location>
        <begin position="745"/>
        <end position="765"/>
    </location>
</feature>
<comment type="caution">
    <text evidence="4">The sequence shown here is derived from an EMBL/GenBank/DDBJ whole genome shotgun (WGS) entry which is preliminary data.</text>
</comment>
<feature type="region of interest" description="Disordered" evidence="3">
    <location>
        <begin position="699"/>
        <end position="724"/>
    </location>
</feature>
<feature type="compositionally biased region" description="Gly residues" evidence="3">
    <location>
        <begin position="866"/>
        <end position="894"/>
    </location>
</feature>
<feature type="compositionally biased region" description="Gly residues" evidence="3">
    <location>
        <begin position="1183"/>
        <end position="1193"/>
    </location>
</feature>
<dbReference type="PANTHER" id="PTHR13037">
    <property type="entry name" value="FORMIN"/>
    <property type="match status" value="1"/>
</dbReference>
<dbReference type="SUPFAM" id="SSF52047">
    <property type="entry name" value="RNI-like"/>
    <property type="match status" value="1"/>
</dbReference>
<organism evidence="4 5">
    <name type="scientific">Pleodorina starrii</name>
    <dbReference type="NCBI Taxonomy" id="330485"/>
    <lineage>
        <taxon>Eukaryota</taxon>
        <taxon>Viridiplantae</taxon>
        <taxon>Chlorophyta</taxon>
        <taxon>core chlorophytes</taxon>
        <taxon>Chlorophyceae</taxon>
        <taxon>CS clade</taxon>
        <taxon>Chlamydomonadales</taxon>
        <taxon>Volvocaceae</taxon>
        <taxon>Pleodorina</taxon>
    </lineage>
</organism>
<feature type="region of interest" description="Disordered" evidence="3">
    <location>
        <begin position="1276"/>
        <end position="1313"/>
    </location>
</feature>
<gene>
    <name evidence="4" type="primary">PLEST003560</name>
    <name evidence="4" type="ORF">PLESTB_000555800</name>
</gene>
<keyword evidence="2" id="KW-0945">Host-virus interaction</keyword>
<feature type="region of interest" description="Disordered" evidence="3">
    <location>
        <begin position="541"/>
        <end position="643"/>
    </location>
</feature>
<evidence type="ECO:0000256" key="2">
    <source>
        <dbReference type="ARBA" id="ARBA00022581"/>
    </source>
</evidence>
<comment type="subcellular location">
    <subcellularLocation>
        <location evidence="1">Cytoplasm</location>
        <location evidence="1">Cytoskeleton</location>
        <location evidence="1">Cilium axoneme</location>
    </subcellularLocation>
</comment>
<dbReference type="PANTHER" id="PTHR13037:SF24">
    <property type="entry name" value="POLYCOMB PROTEIN PCL-RELATED"/>
    <property type="match status" value="1"/>
</dbReference>
<evidence type="ECO:0000256" key="1">
    <source>
        <dbReference type="ARBA" id="ARBA00004430"/>
    </source>
</evidence>
<feature type="compositionally biased region" description="Pro residues" evidence="3">
    <location>
        <begin position="1157"/>
        <end position="1178"/>
    </location>
</feature>
<feature type="compositionally biased region" description="Low complexity" evidence="3">
    <location>
        <begin position="620"/>
        <end position="630"/>
    </location>
</feature>
<dbReference type="GO" id="GO:0005930">
    <property type="term" value="C:axoneme"/>
    <property type="evidence" value="ECO:0007669"/>
    <property type="project" value="UniProtKB-SubCell"/>
</dbReference>
<feature type="region of interest" description="Disordered" evidence="3">
    <location>
        <begin position="861"/>
        <end position="901"/>
    </location>
</feature>
<feature type="region of interest" description="Disordered" evidence="3">
    <location>
        <begin position="135"/>
        <end position="227"/>
    </location>
</feature>
<evidence type="ECO:0000313" key="4">
    <source>
        <dbReference type="EMBL" id="GLC51855.1"/>
    </source>
</evidence>
<dbReference type="Proteomes" id="UP001165080">
    <property type="component" value="Unassembled WGS sequence"/>
</dbReference>
<feature type="compositionally biased region" description="Low complexity" evidence="3">
    <location>
        <begin position="165"/>
        <end position="182"/>
    </location>
</feature>
<feature type="region of interest" description="Disordered" evidence="3">
    <location>
        <begin position="74"/>
        <end position="117"/>
    </location>
</feature>
<evidence type="ECO:0000313" key="5">
    <source>
        <dbReference type="Proteomes" id="UP001165080"/>
    </source>
</evidence>
<feature type="compositionally biased region" description="Basic and acidic residues" evidence="3">
    <location>
        <begin position="701"/>
        <end position="716"/>
    </location>
</feature>
<evidence type="ECO:0008006" key="6">
    <source>
        <dbReference type="Google" id="ProtNLM"/>
    </source>
</evidence>
<keyword evidence="5" id="KW-1185">Reference proteome</keyword>
<dbReference type="EMBL" id="BRXU01000005">
    <property type="protein sequence ID" value="GLC51855.1"/>
    <property type="molecule type" value="Genomic_DNA"/>
</dbReference>
<feature type="region of interest" description="Disordered" evidence="3">
    <location>
        <begin position="387"/>
        <end position="443"/>
    </location>
</feature>
<feature type="region of interest" description="Disordered" evidence="3">
    <location>
        <begin position="1156"/>
        <end position="1202"/>
    </location>
</feature>
<dbReference type="InterPro" id="IPR032675">
    <property type="entry name" value="LRR_dom_sf"/>
</dbReference>
<feature type="compositionally biased region" description="Basic and acidic residues" evidence="3">
    <location>
        <begin position="143"/>
        <end position="157"/>
    </location>
</feature>
<proteinExistence type="predicted"/>
<dbReference type="Gene3D" id="3.80.10.10">
    <property type="entry name" value="Ribonuclease Inhibitor"/>
    <property type="match status" value="2"/>
</dbReference>
<accession>A0A9W6F106</accession>
<feature type="compositionally biased region" description="Basic residues" evidence="3">
    <location>
        <begin position="431"/>
        <end position="441"/>
    </location>
</feature>
<protein>
    <recommendedName>
        <fullName evidence="6">F-box domain-containing protein</fullName>
    </recommendedName>
</protein>